<dbReference type="InterPro" id="IPR047650">
    <property type="entry name" value="Transpos_IS110"/>
</dbReference>
<dbReference type="EMBL" id="VFIA01000063">
    <property type="protein sequence ID" value="MBC3794878.1"/>
    <property type="molecule type" value="Genomic_DNA"/>
</dbReference>
<feature type="domain" description="Transposase IS110-like N-terminal" evidence="1">
    <location>
        <begin position="8"/>
        <end position="120"/>
    </location>
</feature>
<dbReference type="InterPro" id="IPR002525">
    <property type="entry name" value="Transp_IS110-like_N"/>
</dbReference>
<evidence type="ECO:0000313" key="3">
    <source>
        <dbReference type="EMBL" id="MBC3794878.1"/>
    </source>
</evidence>
<organism evidence="3 4">
    <name type="scientific">Spirosoma utsteinense</name>
    <dbReference type="NCBI Taxonomy" id="2585773"/>
    <lineage>
        <taxon>Bacteria</taxon>
        <taxon>Pseudomonadati</taxon>
        <taxon>Bacteroidota</taxon>
        <taxon>Cytophagia</taxon>
        <taxon>Cytophagales</taxon>
        <taxon>Cytophagaceae</taxon>
        <taxon>Spirosoma</taxon>
    </lineage>
</organism>
<dbReference type="Proteomes" id="UP000700732">
    <property type="component" value="Unassembled WGS sequence"/>
</dbReference>
<name>A0ABR6WFB7_9BACT</name>
<sequence>MQLSTHTPNTLMGIKTALAQFKALPGWNPKRAVFCMEHTGIYNAHLLDLLDQQKLVIWLESSLQIKQAGGMQRGKTDKIDAQRIAQYAYRFRDQMCLWQPPREIIQKLAFLSATRQRLNQAYNLLAVPVAEQETFISKSLQKTLKGNVKKSLTALQEEQKVVEQQIKDLIQTDARLKELFDLMVSVPGIGPVIATELLIATNEMQTISDPKKLACHAGVAPFEYRSGTSIRGKTRVSHQARKRLKSLIHMGTMSAIQVKGDLQDYYLRKIGEGKHTMLVLNAVRNKLIHRVCSVVRRGEKYDKNYTIALA</sequence>
<accession>A0ABR6WFB7</accession>
<dbReference type="InterPro" id="IPR003346">
    <property type="entry name" value="Transposase_20"/>
</dbReference>
<evidence type="ECO:0000313" key="4">
    <source>
        <dbReference type="Proteomes" id="UP000700732"/>
    </source>
</evidence>
<dbReference type="PANTHER" id="PTHR33055">
    <property type="entry name" value="TRANSPOSASE FOR INSERTION SEQUENCE ELEMENT IS1111A"/>
    <property type="match status" value="1"/>
</dbReference>
<dbReference type="Pfam" id="PF02371">
    <property type="entry name" value="Transposase_20"/>
    <property type="match status" value="1"/>
</dbReference>
<keyword evidence="4" id="KW-1185">Reference proteome</keyword>
<dbReference type="Pfam" id="PF01548">
    <property type="entry name" value="DEDD_Tnp_IS110"/>
    <property type="match status" value="1"/>
</dbReference>
<feature type="domain" description="Transposase IS116/IS110/IS902 C-terminal" evidence="2">
    <location>
        <begin position="184"/>
        <end position="266"/>
    </location>
</feature>
<evidence type="ECO:0000259" key="1">
    <source>
        <dbReference type="Pfam" id="PF01548"/>
    </source>
</evidence>
<evidence type="ECO:0000259" key="2">
    <source>
        <dbReference type="Pfam" id="PF02371"/>
    </source>
</evidence>
<reference evidence="3 4" key="1">
    <citation type="submission" date="2019-06" db="EMBL/GenBank/DDBJ databases">
        <title>Spirosoma utsteinense sp. nov. isolated from Antarctic ice-free soils.</title>
        <authorList>
            <person name="Tahon G."/>
        </authorList>
    </citation>
    <scope>NUCLEOTIDE SEQUENCE [LARGE SCALE GENOMIC DNA]</scope>
    <source>
        <strain evidence="3 4">LMG 31447</strain>
    </source>
</reference>
<protein>
    <submittedName>
        <fullName evidence="3">Transposase</fullName>
    </submittedName>
</protein>
<comment type="caution">
    <text evidence="3">The sequence shown here is derived from an EMBL/GenBank/DDBJ whole genome shotgun (WGS) entry which is preliminary data.</text>
</comment>
<proteinExistence type="predicted"/>
<gene>
    <name evidence="3" type="ORF">FH603_5410</name>
</gene>
<dbReference type="PANTHER" id="PTHR33055:SF3">
    <property type="entry name" value="PUTATIVE TRANSPOSASE FOR IS117-RELATED"/>
    <property type="match status" value="1"/>
</dbReference>